<evidence type="ECO:0000313" key="2">
    <source>
        <dbReference type="EMBL" id="PNX60858.1"/>
    </source>
</evidence>
<feature type="non-terminal residue" evidence="3">
    <location>
        <position position="1"/>
    </location>
</feature>
<protein>
    <submittedName>
        <fullName evidence="3">Uncharacterized protein</fullName>
    </submittedName>
</protein>
<reference evidence="3 5" key="2">
    <citation type="journal article" date="2017" name="Front. Plant Sci.">
        <title>Gene Classification and Mining of Molecular Markers Useful in Red Clover (Trifolium pratense) Breeding.</title>
        <authorList>
            <person name="Istvanek J."/>
            <person name="Dluhosova J."/>
            <person name="Dluhos P."/>
            <person name="Patkova L."/>
            <person name="Nedelnik J."/>
            <person name="Repkova J."/>
        </authorList>
    </citation>
    <scope>NUCLEOTIDE SEQUENCE [LARGE SCALE GENOMIC DNA]</scope>
    <source>
        <strain evidence="5">cv. Tatra</strain>
        <tissue evidence="3">Young leaves</tissue>
    </source>
</reference>
<dbReference type="EMBL" id="ASHM01011070">
    <property type="protein sequence ID" value="PNX92967.1"/>
    <property type="molecule type" value="Genomic_DNA"/>
</dbReference>
<proteinExistence type="predicted"/>
<evidence type="ECO:0000256" key="1">
    <source>
        <dbReference type="SAM" id="Phobius"/>
    </source>
</evidence>
<feature type="transmembrane region" description="Helical" evidence="1">
    <location>
        <begin position="20"/>
        <end position="42"/>
    </location>
</feature>
<keyword evidence="1" id="KW-1133">Transmembrane helix</keyword>
<name>A0A2K3MQB3_TRIPR</name>
<reference evidence="3 5" key="1">
    <citation type="journal article" date="2014" name="Am. J. Bot.">
        <title>Genome assembly and annotation for red clover (Trifolium pratense; Fabaceae).</title>
        <authorList>
            <person name="Istvanek J."/>
            <person name="Jaros M."/>
            <person name="Krenek A."/>
            <person name="Repkova J."/>
        </authorList>
    </citation>
    <scope>NUCLEOTIDE SEQUENCE [LARGE SCALE GENOMIC DNA]</scope>
    <source>
        <strain evidence="5">cv. Tatra</strain>
        <tissue evidence="3">Young leaves</tissue>
    </source>
</reference>
<evidence type="ECO:0000313" key="4">
    <source>
        <dbReference type="EMBL" id="PNY14728.1"/>
    </source>
</evidence>
<dbReference type="AlphaFoldDB" id="A0A2K3MQB3"/>
<keyword evidence="1" id="KW-0472">Membrane</keyword>
<organism evidence="3 5">
    <name type="scientific">Trifolium pratense</name>
    <name type="common">Red clover</name>
    <dbReference type="NCBI Taxonomy" id="57577"/>
    <lineage>
        <taxon>Eukaryota</taxon>
        <taxon>Viridiplantae</taxon>
        <taxon>Streptophyta</taxon>
        <taxon>Embryophyta</taxon>
        <taxon>Tracheophyta</taxon>
        <taxon>Spermatophyta</taxon>
        <taxon>Magnoliopsida</taxon>
        <taxon>eudicotyledons</taxon>
        <taxon>Gunneridae</taxon>
        <taxon>Pentapetalae</taxon>
        <taxon>rosids</taxon>
        <taxon>fabids</taxon>
        <taxon>Fabales</taxon>
        <taxon>Fabaceae</taxon>
        <taxon>Papilionoideae</taxon>
        <taxon>50 kb inversion clade</taxon>
        <taxon>NPAAA clade</taxon>
        <taxon>Hologalegina</taxon>
        <taxon>IRL clade</taxon>
        <taxon>Trifolieae</taxon>
        <taxon>Trifolium</taxon>
    </lineage>
</organism>
<evidence type="ECO:0000313" key="3">
    <source>
        <dbReference type="EMBL" id="PNX92967.1"/>
    </source>
</evidence>
<sequence length="59" mass="6084">LVNSGGSQSVVAQWLPAVEWFGAASIEVTAVLCMFAGCVAGFTNAHVICLGINQIALTF</sequence>
<keyword evidence="1" id="KW-0812">Transmembrane</keyword>
<comment type="caution">
    <text evidence="3">The sequence shown here is derived from an EMBL/GenBank/DDBJ whole genome shotgun (WGS) entry which is preliminary data.</text>
</comment>
<gene>
    <name evidence="4" type="ORF">L195_g011412</name>
    <name evidence="3" type="ORF">L195_g016115</name>
    <name evidence="2" type="ORF">L195_g052152</name>
</gene>
<dbReference type="EMBL" id="ASHM01007091">
    <property type="protein sequence ID" value="PNY14728.1"/>
    <property type="molecule type" value="Genomic_DNA"/>
</dbReference>
<evidence type="ECO:0000313" key="5">
    <source>
        <dbReference type="Proteomes" id="UP000236291"/>
    </source>
</evidence>
<dbReference type="Proteomes" id="UP000236291">
    <property type="component" value="Unassembled WGS sequence"/>
</dbReference>
<accession>A0A2K3MQB3</accession>
<dbReference type="EMBL" id="ASHM01083820">
    <property type="protein sequence ID" value="PNX60858.1"/>
    <property type="molecule type" value="Genomic_DNA"/>
</dbReference>